<dbReference type="Proteomes" id="UP000451471">
    <property type="component" value="Unassembled WGS sequence"/>
</dbReference>
<dbReference type="RefSeq" id="WP_158203903.1">
    <property type="nucleotide sequence ID" value="NZ_WSZK01000015.1"/>
</dbReference>
<comment type="caution">
    <text evidence="1">The sequence shown here is derived from an EMBL/GenBank/DDBJ whole genome shotgun (WGS) entry which is preliminary data.</text>
</comment>
<organism evidence="1 2">
    <name type="scientific">Halomarina oriensis</name>
    <dbReference type="NCBI Taxonomy" id="671145"/>
    <lineage>
        <taxon>Archaea</taxon>
        <taxon>Methanobacteriati</taxon>
        <taxon>Methanobacteriota</taxon>
        <taxon>Stenosarchaea group</taxon>
        <taxon>Halobacteria</taxon>
        <taxon>Halobacteriales</taxon>
        <taxon>Natronomonadaceae</taxon>
        <taxon>Halomarina</taxon>
    </lineage>
</organism>
<reference evidence="1 2" key="1">
    <citation type="submission" date="2019-12" db="EMBL/GenBank/DDBJ databases">
        <title>Halocatena pleomorpha gen. nov. sp. nov., an extremely halophilic archaeon of family Halobacteriaceae isolated from saltpan soil.</title>
        <authorList>
            <person name="Pal Y."/>
            <person name="Verma A."/>
            <person name="Krishnamurthi S."/>
            <person name="Kumar P."/>
        </authorList>
    </citation>
    <scope>NUCLEOTIDE SEQUENCE [LARGE SCALE GENOMIC DNA]</scope>
    <source>
        <strain evidence="1 2">JCM 16495</strain>
    </source>
</reference>
<dbReference type="AlphaFoldDB" id="A0A6B0GH55"/>
<name>A0A6B0GH55_9EURY</name>
<proteinExistence type="predicted"/>
<evidence type="ECO:0000313" key="1">
    <source>
        <dbReference type="EMBL" id="MWG34186.1"/>
    </source>
</evidence>
<dbReference type="EMBL" id="WSZK01000015">
    <property type="protein sequence ID" value="MWG34186.1"/>
    <property type="molecule type" value="Genomic_DNA"/>
</dbReference>
<keyword evidence="2" id="KW-1185">Reference proteome</keyword>
<protein>
    <recommendedName>
        <fullName evidence="3">CHAT domain-containing protein</fullName>
    </recommendedName>
</protein>
<accession>A0A6B0GH55</accession>
<dbReference type="OrthoDB" id="269729at2157"/>
<evidence type="ECO:0000313" key="2">
    <source>
        <dbReference type="Proteomes" id="UP000451471"/>
    </source>
</evidence>
<gene>
    <name evidence="1" type="ORF">GQS65_06720</name>
</gene>
<evidence type="ECO:0008006" key="3">
    <source>
        <dbReference type="Google" id="ProtNLM"/>
    </source>
</evidence>
<sequence length="702" mass="76685">MSARYLTIAATDDPVGVELADDIQGVTTRLETATAVSPEPCEPSGFVFPVDAAVRLDTTALRIPQHVNLIVREMDGRVVAEAANRNELSLPDGEYVVEVTSLAVKTYLAIDGRLRSTTDDVGRRLLVDDADDLRLGIRSMHEFPATTVTTTDDPADLARALSCLGSALKTTSSERSWPTLRGHPPLFELGDSFDAPPEFERTDTPVGIEVPPTVSSLFPVAPLAYYTDATVRVGGGPRLLVDGEEYPLDGPGGFERTVHRTLERLFTLDCVVRTEGLYPVDLHARRVVEDDLSFDPAAMYDASLVEQLRAYLDTPHETVEPAIPTWKSTVDLAPAAEHLVHLPFAVADLARVRCPQPALSPSNDEESKAIEDFYRSDGGLVRGVVRRPGPNETPFGEDVRVVQPEPTDTIEHAWVGDGVPMGASKPTLEACKRRLEARPSGAIEVAVVSNSPEMRAEMDVRDLYGLRELVAFDIDIFEDLTGTELTRVLADDYDFVHYVGHVDDDGMQCADGPLDATTLDYVGARAFVLNACRSYEQGMELVEKGAIAGIVTLAEVGNEPATRVGRTLARLLNAGFSMAGAMDVLRSETITGRQYTVVGDAQLQIADSRGGVPLYTEIERREDQYLASVFAYPTARTRLGALCVPYIGDNDDCYFNSGPAGDFLVTKDELEEYLSQSQLPVFVEQRLSWSDELLSCLQNERD</sequence>